<proteinExistence type="predicted"/>
<dbReference type="SUPFAM" id="SSF56935">
    <property type="entry name" value="Porins"/>
    <property type="match status" value="1"/>
</dbReference>
<dbReference type="InterPro" id="IPR026364">
    <property type="entry name" value="Ax21"/>
</dbReference>
<feature type="signal peptide" evidence="1">
    <location>
        <begin position="1"/>
        <end position="20"/>
    </location>
</feature>
<name>A0A2P6M937_9GAMM</name>
<dbReference type="RefSeq" id="WP_106990276.1">
    <property type="nucleotide sequence ID" value="NZ_JAVEVW010000089.1"/>
</dbReference>
<feature type="chain" id="PRO_5015159230" evidence="1">
    <location>
        <begin position="21"/>
        <end position="182"/>
    </location>
</feature>
<organism evidence="2 3">
    <name type="scientific">Arenimonas caeni</name>
    <dbReference type="NCBI Taxonomy" id="2058085"/>
    <lineage>
        <taxon>Bacteria</taxon>
        <taxon>Pseudomonadati</taxon>
        <taxon>Pseudomonadota</taxon>
        <taxon>Gammaproteobacteria</taxon>
        <taxon>Lysobacterales</taxon>
        <taxon>Lysobacteraceae</taxon>
        <taxon>Arenimonas</taxon>
    </lineage>
</organism>
<gene>
    <name evidence="2" type="ORF">C6N40_06875</name>
</gene>
<dbReference type="AlphaFoldDB" id="A0A2P6M937"/>
<dbReference type="OrthoDB" id="6048657at2"/>
<protein>
    <submittedName>
        <fullName evidence="2">Ax21 family protein</fullName>
    </submittedName>
</protein>
<dbReference type="EMBL" id="PVLF01000007">
    <property type="protein sequence ID" value="PRH82503.1"/>
    <property type="molecule type" value="Genomic_DNA"/>
</dbReference>
<evidence type="ECO:0000313" key="3">
    <source>
        <dbReference type="Proteomes" id="UP000241736"/>
    </source>
</evidence>
<keyword evidence="3" id="KW-1185">Reference proteome</keyword>
<evidence type="ECO:0000256" key="1">
    <source>
        <dbReference type="SAM" id="SignalP"/>
    </source>
</evidence>
<comment type="caution">
    <text evidence="2">The sequence shown here is derived from an EMBL/GenBank/DDBJ whole genome shotgun (WGS) entry which is preliminary data.</text>
</comment>
<keyword evidence="1" id="KW-0732">Signal</keyword>
<dbReference type="Proteomes" id="UP000241736">
    <property type="component" value="Unassembled WGS sequence"/>
</dbReference>
<reference evidence="2 3" key="1">
    <citation type="submission" date="2018-03" db="EMBL/GenBank/DDBJ databases">
        <title>Arenimonas caeni sp. nov., isolated from activated sludge.</title>
        <authorList>
            <person name="Liu H."/>
        </authorList>
    </citation>
    <scope>NUCLEOTIDE SEQUENCE [LARGE SCALE GENOMIC DNA]</scope>
    <source>
        <strain evidence="3">z29</strain>
    </source>
</reference>
<sequence>MKRSLIALSLAALLPLSAQADDKLSYTYVEADYINVDGDADGFGVRGSFEFGQSGFYGFGGYNTVEIDNTSIDVDSYDLGIGYAHGISDNADLIAELAYLNSDVDGLGDADGYRASVGLRGSFSENFEGLVKANYVDGDEFDGDFSGTIGAQYKFNQTWGLVGEVEFADGGESYLFGVRASF</sequence>
<dbReference type="NCBIfam" id="NF041455">
    <property type="entry name" value="DSF_Ax21"/>
    <property type="match status" value="1"/>
</dbReference>
<evidence type="ECO:0000313" key="2">
    <source>
        <dbReference type="EMBL" id="PRH82503.1"/>
    </source>
</evidence>
<accession>A0A2P6M937</accession>